<reference evidence="2 3" key="1">
    <citation type="journal article" date="2020" name="Genome Biol. Evol.">
        <title>Comparative genomics of strictly vertically transmitted, feminizing microsporidia endosymbionts of amphipod crustaceans.</title>
        <authorList>
            <person name="Cormier A."/>
            <person name="Chebbi M.A."/>
            <person name="Giraud I."/>
            <person name="Wattier R."/>
            <person name="Teixeira M."/>
            <person name="Gilbert C."/>
            <person name="Rigaud T."/>
            <person name="Cordaux R."/>
        </authorList>
    </citation>
    <scope>NUCLEOTIDE SEQUENCE [LARGE SCALE GENOMIC DNA]</scope>
    <source>
        <strain evidence="2 3">Ou3-Ou53</strain>
    </source>
</reference>
<evidence type="ECO:0000313" key="2">
    <source>
        <dbReference type="EMBL" id="KAF9761504.1"/>
    </source>
</evidence>
<keyword evidence="3" id="KW-1185">Reference proteome</keyword>
<protein>
    <submittedName>
        <fullName evidence="2">Uncharacterized protein</fullName>
    </submittedName>
</protein>
<sequence length="139" mass="15723">MLFLIIIKTILAQNSTSSISDTICVQRSDDYIETNPTIDECGLINETRYDALNLNNPADELSWLLGKTKIDKNRNIAKKPKVRIIFKKNKEKSCKNFQSFFNALGLRPKNNCKSKQSGVSKKNKEKTLNGSGVQKTIKK</sequence>
<evidence type="ECO:0000256" key="1">
    <source>
        <dbReference type="SAM" id="MobiDB-lite"/>
    </source>
</evidence>
<dbReference type="AlphaFoldDB" id="A0A9P6KYG6"/>
<dbReference type="EMBL" id="SBJO01000323">
    <property type="protein sequence ID" value="KAF9761504.1"/>
    <property type="molecule type" value="Genomic_DNA"/>
</dbReference>
<accession>A0A9P6KYG6</accession>
<feature type="compositionally biased region" description="Polar residues" evidence="1">
    <location>
        <begin position="128"/>
        <end position="139"/>
    </location>
</feature>
<name>A0A9P6KYG6_9MICR</name>
<evidence type="ECO:0000313" key="3">
    <source>
        <dbReference type="Proteomes" id="UP000740883"/>
    </source>
</evidence>
<organism evidence="2 3">
    <name type="scientific">Nosema granulosis</name>
    <dbReference type="NCBI Taxonomy" id="83296"/>
    <lineage>
        <taxon>Eukaryota</taxon>
        <taxon>Fungi</taxon>
        <taxon>Fungi incertae sedis</taxon>
        <taxon>Microsporidia</taxon>
        <taxon>Nosematidae</taxon>
        <taxon>Nosema</taxon>
    </lineage>
</organism>
<comment type="caution">
    <text evidence="2">The sequence shown here is derived from an EMBL/GenBank/DDBJ whole genome shotgun (WGS) entry which is preliminary data.</text>
</comment>
<dbReference type="Proteomes" id="UP000740883">
    <property type="component" value="Unassembled WGS sequence"/>
</dbReference>
<feature type="region of interest" description="Disordered" evidence="1">
    <location>
        <begin position="112"/>
        <end position="139"/>
    </location>
</feature>
<gene>
    <name evidence="2" type="ORF">NGRA_2606</name>
</gene>
<proteinExistence type="predicted"/>